<feature type="transmembrane region" description="Helical" evidence="4">
    <location>
        <begin position="291"/>
        <end position="311"/>
    </location>
</feature>
<dbReference type="AlphaFoldDB" id="A0A6N8JLU6"/>
<keyword evidence="1" id="KW-0805">Transcription regulation</keyword>
<dbReference type="Gene3D" id="1.10.10.10">
    <property type="entry name" value="Winged helix-like DNA-binding domain superfamily/Winged helix DNA-binding domain"/>
    <property type="match status" value="1"/>
</dbReference>
<keyword evidence="4" id="KW-0472">Membrane</keyword>
<dbReference type="InterPro" id="IPR036388">
    <property type="entry name" value="WH-like_DNA-bd_sf"/>
</dbReference>
<feature type="domain" description="HTH luxR-type" evidence="5">
    <location>
        <begin position="374"/>
        <end position="439"/>
    </location>
</feature>
<feature type="transmembrane region" description="Helical" evidence="4">
    <location>
        <begin position="208"/>
        <end position="227"/>
    </location>
</feature>
<feature type="transmembrane region" description="Helical" evidence="4">
    <location>
        <begin position="233"/>
        <end position="253"/>
    </location>
</feature>
<dbReference type="EMBL" id="WSRR01000001">
    <property type="protein sequence ID" value="MVX59999.1"/>
    <property type="molecule type" value="Genomic_DNA"/>
</dbReference>
<evidence type="ECO:0000256" key="3">
    <source>
        <dbReference type="ARBA" id="ARBA00023163"/>
    </source>
</evidence>
<evidence type="ECO:0000256" key="2">
    <source>
        <dbReference type="ARBA" id="ARBA00023125"/>
    </source>
</evidence>
<evidence type="ECO:0000313" key="6">
    <source>
        <dbReference type="EMBL" id="MVX59999.1"/>
    </source>
</evidence>
<dbReference type="GO" id="GO:0006355">
    <property type="term" value="P:regulation of DNA-templated transcription"/>
    <property type="evidence" value="ECO:0007669"/>
    <property type="project" value="InterPro"/>
</dbReference>
<dbReference type="GO" id="GO:0003677">
    <property type="term" value="F:DNA binding"/>
    <property type="evidence" value="ECO:0007669"/>
    <property type="project" value="UniProtKB-KW"/>
</dbReference>
<feature type="transmembrane region" description="Helical" evidence="4">
    <location>
        <begin position="174"/>
        <end position="196"/>
    </location>
</feature>
<dbReference type="InterPro" id="IPR000792">
    <property type="entry name" value="Tscrpt_reg_LuxR_C"/>
</dbReference>
<name>A0A6N8JLU6_9ACTN</name>
<dbReference type="PANTHER" id="PTHR44688">
    <property type="entry name" value="DNA-BINDING TRANSCRIPTIONAL ACTIVATOR DEVR_DOSR"/>
    <property type="match status" value="1"/>
</dbReference>
<dbReference type="PROSITE" id="PS50043">
    <property type="entry name" value="HTH_LUXR_2"/>
    <property type="match status" value="1"/>
</dbReference>
<evidence type="ECO:0000256" key="4">
    <source>
        <dbReference type="SAM" id="Phobius"/>
    </source>
</evidence>
<proteinExistence type="predicted"/>
<keyword evidence="7" id="KW-1185">Reference proteome</keyword>
<feature type="transmembrane region" description="Helical" evidence="4">
    <location>
        <begin position="323"/>
        <end position="343"/>
    </location>
</feature>
<dbReference type="Pfam" id="PF00196">
    <property type="entry name" value="GerE"/>
    <property type="match status" value="1"/>
</dbReference>
<keyword evidence="3" id="KW-0804">Transcription</keyword>
<keyword evidence="2" id="KW-0238">DNA-binding</keyword>
<dbReference type="SMART" id="SM00421">
    <property type="entry name" value="HTH_LUXR"/>
    <property type="match status" value="1"/>
</dbReference>
<feature type="transmembrane region" description="Helical" evidence="4">
    <location>
        <begin position="124"/>
        <end position="144"/>
    </location>
</feature>
<comment type="caution">
    <text evidence="6">The sequence shown here is derived from an EMBL/GenBank/DDBJ whole genome shotgun (WGS) entry which is preliminary data.</text>
</comment>
<protein>
    <recommendedName>
        <fullName evidence="5">HTH luxR-type domain-containing protein</fullName>
    </recommendedName>
</protein>
<dbReference type="CDD" id="cd06170">
    <property type="entry name" value="LuxR_C_like"/>
    <property type="match status" value="1"/>
</dbReference>
<reference evidence="6 7" key="1">
    <citation type="submission" date="2019-12" db="EMBL/GenBank/DDBJ databases">
        <title>Microbes associate with the intestines of laboratory mice.</title>
        <authorList>
            <person name="Navarre W."/>
            <person name="Wong E."/>
        </authorList>
    </citation>
    <scope>NUCLEOTIDE SEQUENCE [LARGE SCALE GENOMIC DNA]</scope>
    <source>
        <strain evidence="6 7">NM66_B29</strain>
    </source>
</reference>
<dbReference type="SUPFAM" id="SSF46894">
    <property type="entry name" value="C-terminal effector domain of the bipartite response regulators"/>
    <property type="match status" value="1"/>
</dbReference>
<evidence type="ECO:0000313" key="7">
    <source>
        <dbReference type="Proteomes" id="UP000463388"/>
    </source>
</evidence>
<gene>
    <name evidence="6" type="ORF">GKZ27_00705</name>
</gene>
<dbReference type="Proteomes" id="UP000463388">
    <property type="component" value="Unassembled WGS sequence"/>
</dbReference>
<feature type="transmembrane region" description="Helical" evidence="4">
    <location>
        <begin position="265"/>
        <end position="285"/>
    </location>
</feature>
<keyword evidence="4" id="KW-1133">Transmembrane helix</keyword>
<dbReference type="PANTHER" id="PTHR44688:SF16">
    <property type="entry name" value="DNA-BINDING TRANSCRIPTIONAL ACTIVATOR DEVR_DOSR"/>
    <property type="match status" value="1"/>
</dbReference>
<sequence length="456" mass="48922">MGETLWDCSSSARCSSAWHPEHCAWGRPSGVVVFPFGGAVPAHCCSLRVRWAFSSRVKPAALRRLWRCCSVRRRGSAACRFTRCGGASTPVWGCGGGALLNVALSVVLASLLNWMLFAVSEETFMLLFPCVLMAGVWTPFLAWAQAPTAQGEQRGAGWKGSRHPRVDADKLRSAAGLLLAPLLGLMVFGFVGSLLDAQVIARAYGEQILGYVLGAALTAALLLIPSRKPLYPFAYQVMLPLLAVGVLAARVLVGEGFAGASLFDIGLHIMFGAVIVISFATIAAMGHADELPVSFIVACAYGLYTLFALVGRGARFALEGVDIDPAGLALGVWIAYFCIQALYPSVVQWLSDYRNLEAPPVLSISEALTERCGDLASRYGLTQREAEICRFLGRGHSSQYVSQVLLISDSTVRTHIKNIYRKMGVVCREELIALIDGEPLPAGGPIAEGDRTGRKV</sequence>
<evidence type="ECO:0000259" key="5">
    <source>
        <dbReference type="PROSITE" id="PS50043"/>
    </source>
</evidence>
<dbReference type="InterPro" id="IPR016032">
    <property type="entry name" value="Sig_transdc_resp-reg_C-effctor"/>
</dbReference>
<feature type="transmembrane region" description="Helical" evidence="4">
    <location>
        <begin position="98"/>
        <end position="117"/>
    </location>
</feature>
<dbReference type="PROSITE" id="PS00622">
    <property type="entry name" value="HTH_LUXR_1"/>
    <property type="match status" value="1"/>
</dbReference>
<accession>A0A6N8JLU6</accession>
<evidence type="ECO:0000256" key="1">
    <source>
        <dbReference type="ARBA" id="ARBA00023015"/>
    </source>
</evidence>
<keyword evidence="4" id="KW-0812">Transmembrane</keyword>
<dbReference type="PRINTS" id="PR00038">
    <property type="entry name" value="HTHLUXR"/>
</dbReference>
<organism evidence="6 7">
    <name type="scientific">Adlercreutzia mucosicola</name>
    <dbReference type="NCBI Taxonomy" id="580026"/>
    <lineage>
        <taxon>Bacteria</taxon>
        <taxon>Bacillati</taxon>
        <taxon>Actinomycetota</taxon>
        <taxon>Coriobacteriia</taxon>
        <taxon>Eggerthellales</taxon>
        <taxon>Eggerthellaceae</taxon>
        <taxon>Adlercreutzia</taxon>
    </lineage>
</organism>